<dbReference type="Proteomes" id="UP001439008">
    <property type="component" value="Unassembled WGS sequence"/>
</dbReference>
<sequence length="145" mass="16411">MNENLYCDLLDFDKLKKAVLENSENSETFEKSELSINDSNKIDFDTNIDNIDIDDSINKALKDKFGLKQFRPGQKEIIKLVMSEESCLSILPTGTGKSLCFQLPSYLLKGVTIVVTPLISLMQDHLRNLPNCLNGKIWNSVQKQV</sequence>
<evidence type="ECO:0000313" key="4">
    <source>
        <dbReference type="Proteomes" id="UP001439008"/>
    </source>
</evidence>
<dbReference type="InterPro" id="IPR011545">
    <property type="entry name" value="DEAD/DEAH_box_helicase_dom"/>
</dbReference>
<dbReference type="PANTHER" id="PTHR13710:SF108">
    <property type="entry name" value="ATP-DEPENDENT DNA HELICASE Q4"/>
    <property type="match status" value="1"/>
</dbReference>
<dbReference type="Pfam" id="PF00270">
    <property type="entry name" value="DEAD"/>
    <property type="match status" value="1"/>
</dbReference>
<evidence type="ECO:0000256" key="1">
    <source>
        <dbReference type="ARBA" id="ARBA00005446"/>
    </source>
</evidence>
<keyword evidence="4" id="KW-1185">Reference proteome</keyword>
<evidence type="ECO:0000259" key="2">
    <source>
        <dbReference type="Pfam" id="PF00270"/>
    </source>
</evidence>
<dbReference type="SUPFAM" id="SSF52540">
    <property type="entry name" value="P-loop containing nucleoside triphosphate hydrolases"/>
    <property type="match status" value="1"/>
</dbReference>
<proteinExistence type="inferred from homology"/>
<protein>
    <recommendedName>
        <fullName evidence="2">DEAD/DEAH-box helicase domain-containing protein</fullName>
    </recommendedName>
</protein>
<name>A0ABV2AW09_9EUKA</name>
<dbReference type="Gene3D" id="3.40.50.300">
    <property type="entry name" value="P-loop containing nucleotide triphosphate hydrolases"/>
    <property type="match status" value="1"/>
</dbReference>
<evidence type="ECO:0000313" key="3">
    <source>
        <dbReference type="EMBL" id="MES1923498.1"/>
    </source>
</evidence>
<feature type="domain" description="DEAD/DEAH-box helicase" evidence="2">
    <location>
        <begin position="71"/>
        <end position="134"/>
    </location>
</feature>
<reference evidence="3 4" key="1">
    <citation type="journal article" date="2024" name="BMC Biol.">
        <title>Comparative genomics of Ascetosporea gives new insight into the evolutionary basis for animal parasitism in Rhizaria.</title>
        <authorList>
            <person name="Hiltunen Thoren M."/>
            <person name="Onut-Brannstrom I."/>
            <person name="Alfjorden A."/>
            <person name="Peckova H."/>
            <person name="Swords F."/>
            <person name="Hooper C."/>
            <person name="Holzer A.S."/>
            <person name="Bass D."/>
            <person name="Burki F."/>
        </authorList>
    </citation>
    <scope>NUCLEOTIDE SEQUENCE [LARGE SCALE GENOMIC DNA]</scope>
    <source>
        <strain evidence="3">20-A016</strain>
    </source>
</reference>
<comment type="caution">
    <text evidence="3">The sequence shown here is derived from an EMBL/GenBank/DDBJ whole genome shotgun (WGS) entry which is preliminary data.</text>
</comment>
<accession>A0ABV2AW09</accession>
<dbReference type="PANTHER" id="PTHR13710">
    <property type="entry name" value="DNA HELICASE RECQ FAMILY MEMBER"/>
    <property type="match status" value="1"/>
</dbReference>
<dbReference type="InterPro" id="IPR027417">
    <property type="entry name" value="P-loop_NTPase"/>
</dbReference>
<comment type="similarity">
    <text evidence="1">Belongs to the helicase family. RecQ subfamily.</text>
</comment>
<gene>
    <name evidence="3" type="ORF">MHBO_005074</name>
</gene>
<organism evidence="3 4">
    <name type="scientific">Bonamia ostreae</name>
    <dbReference type="NCBI Taxonomy" id="126728"/>
    <lineage>
        <taxon>Eukaryota</taxon>
        <taxon>Sar</taxon>
        <taxon>Rhizaria</taxon>
        <taxon>Endomyxa</taxon>
        <taxon>Ascetosporea</taxon>
        <taxon>Haplosporida</taxon>
        <taxon>Bonamia</taxon>
    </lineage>
</organism>
<dbReference type="EMBL" id="JBDODL010006474">
    <property type="protein sequence ID" value="MES1923498.1"/>
    <property type="molecule type" value="Genomic_DNA"/>
</dbReference>